<dbReference type="EMBL" id="JASJUS010000068">
    <property type="protein sequence ID" value="MDL2082061.1"/>
    <property type="molecule type" value="Genomic_DNA"/>
</dbReference>
<evidence type="ECO:0000313" key="1">
    <source>
        <dbReference type="EMBL" id="MDL2082061.1"/>
    </source>
</evidence>
<name>A0ABT7JCC4_9ACTN</name>
<evidence type="ECO:0008006" key="3">
    <source>
        <dbReference type="Google" id="ProtNLM"/>
    </source>
</evidence>
<evidence type="ECO:0000313" key="2">
    <source>
        <dbReference type="Proteomes" id="UP001241926"/>
    </source>
</evidence>
<organism evidence="1 2">
    <name type="scientific">Streptomyces fuscus</name>
    <dbReference type="NCBI Taxonomy" id="3048495"/>
    <lineage>
        <taxon>Bacteria</taxon>
        <taxon>Bacillati</taxon>
        <taxon>Actinomycetota</taxon>
        <taxon>Actinomycetes</taxon>
        <taxon>Kitasatosporales</taxon>
        <taxon>Streptomycetaceae</taxon>
        <taxon>Streptomyces</taxon>
    </lineage>
</organism>
<reference evidence="1 2" key="1">
    <citation type="submission" date="2023-05" db="EMBL/GenBank/DDBJ databases">
        <title>Streptomyces fuscus sp. nov., a brown-black pigment producing actinomyces isolated from dry sand of Sea duck farm.</title>
        <authorList>
            <person name="Xie J."/>
            <person name="Shen N."/>
        </authorList>
    </citation>
    <scope>NUCLEOTIDE SEQUENCE [LARGE SCALE GENOMIC DNA]</scope>
    <source>
        <strain evidence="1 2">GXMU-J15</strain>
    </source>
</reference>
<comment type="caution">
    <text evidence="1">The sequence shown here is derived from an EMBL/GenBank/DDBJ whole genome shotgun (WGS) entry which is preliminary data.</text>
</comment>
<dbReference type="Proteomes" id="UP001241926">
    <property type="component" value="Unassembled WGS sequence"/>
</dbReference>
<proteinExistence type="predicted"/>
<keyword evidence="2" id="KW-1185">Reference proteome</keyword>
<protein>
    <recommendedName>
        <fullName evidence="3">Tat pathway signal sequence domain protein</fullName>
    </recommendedName>
</protein>
<accession>A0ABT7JCC4</accession>
<dbReference type="RefSeq" id="WP_093722529.1">
    <property type="nucleotide sequence ID" value="NZ_JASJUS010000068.1"/>
</dbReference>
<gene>
    <name evidence="1" type="ORF">QNN03_37115</name>
</gene>
<sequence>MAGIGPVEPVNGPDDDEGFEVIGVDGPRLGDRILGWWGRGPRWVRRGAAALALLTVGAVGAVLLAPRQDPRPEPVLDLSAWPVNVTRWDYLGLADTINSTDIRASYRFRVSVLRGPDVTLRVTGTPFDGLAAHSVPKDEFTVPGGATRRITVQISVSDCSELPLNAGFHYLDVTLRNTHAIQRHSFIFGGAFSRDLSDLLHAACAPIPPRPGTRPTGSAGSHNAD</sequence>